<gene>
    <name evidence="1" type="ORF">JI435_415050</name>
</gene>
<dbReference type="EMBL" id="CP069032">
    <property type="protein sequence ID" value="QRD00334.1"/>
    <property type="molecule type" value="Genomic_DNA"/>
</dbReference>
<accession>A0A7U2I3F9</accession>
<sequence length="135" mass="15080">MRLVDHVRRAAHLEVSSSRRLEGGFAGGDYKRLLTACRMKIQISISNARERERERERVDPADSCCSIGKGCEPTCIQHARPATCTTNTTAPGSGCTNNRMQILIERSLQFALDEKLQNLDTHGDLSPTLISRVRR</sequence>
<dbReference type="Proteomes" id="UP000663193">
    <property type="component" value="Chromosome 10"/>
</dbReference>
<organism evidence="1 2">
    <name type="scientific">Phaeosphaeria nodorum (strain SN15 / ATCC MYA-4574 / FGSC 10173)</name>
    <name type="common">Glume blotch fungus</name>
    <name type="synonym">Parastagonospora nodorum</name>
    <dbReference type="NCBI Taxonomy" id="321614"/>
    <lineage>
        <taxon>Eukaryota</taxon>
        <taxon>Fungi</taxon>
        <taxon>Dikarya</taxon>
        <taxon>Ascomycota</taxon>
        <taxon>Pezizomycotina</taxon>
        <taxon>Dothideomycetes</taxon>
        <taxon>Pleosporomycetidae</taxon>
        <taxon>Pleosporales</taxon>
        <taxon>Pleosporineae</taxon>
        <taxon>Phaeosphaeriaceae</taxon>
        <taxon>Parastagonospora</taxon>
    </lineage>
</organism>
<evidence type="ECO:0000313" key="1">
    <source>
        <dbReference type="EMBL" id="QRD00334.1"/>
    </source>
</evidence>
<dbReference type="VEuPathDB" id="FungiDB:JI435_415050"/>
<evidence type="ECO:0000313" key="2">
    <source>
        <dbReference type="Proteomes" id="UP000663193"/>
    </source>
</evidence>
<protein>
    <submittedName>
        <fullName evidence="1">Uncharacterized protein</fullName>
    </submittedName>
</protein>
<keyword evidence="2" id="KW-1185">Reference proteome</keyword>
<name>A0A7U2I3F9_PHANO</name>
<reference evidence="2" key="1">
    <citation type="journal article" date="2021" name="BMC Genomics">
        <title>Chromosome-level genome assembly and manually-curated proteome of model necrotroph Parastagonospora nodorum Sn15 reveals a genome-wide trove of candidate effector homologs, and redundancy of virulence-related functions within an accessory chromosome.</title>
        <authorList>
            <person name="Bertazzoni S."/>
            <person name="Jones D.A.B."/>
            <person name="Phan H.T."/>
            <person name="Tan K.-C."/>
            <person name="Hane J.K."/>
        </authorList>
    </citation>
    <scope>NUCLEOTIDE SEQUENCE [LARGE SCALE GENOMIC DNA]</scope>
    <source>
        <strain evidence="2">SN15 / ATCC MYA-4574 / FGSC 10173)</strain>
    </source>
</reference>
<proteinExistence type="predicted"/>
<dbReference type="AlphaFoldDB" id="A0A7U2I3F9"/>